<dbReference type="Gene3D" id="1.10.8.60">
    <property type="match status" value="1"/>
</dbReference>
<dbReference type="InterPro" id="IPR025662">
    <property type="entry name" value="Sigma_54_int_dom_ATP-bd_1"/>
</dbReference>
<keyword evidence="5" id="KW-0805">Transcription regulation</keyword>
<dbReference type="OrthoDB" id="9763792at2"/>
<dbReference type="Proteomes" id="UP000199073">
    <property type="component" value="Unassembled WGS sequence"/>
</dbReference>
<sequence>MSNLLLVEDEARMREVIKMLLSDLDLNIYEACDGEQAIDLFDNETVSLVITDLKLPKISGIEVLKHIKDAKPEVPVIVITAFGSIDSAVEAIHQGAFDYVTKPFTEDKLRSCIKKAMQISRLTSEVKYLRREIEGKFTFDNIIGNSNEICEILRLAGEVSLTDTTVLITGESGTGKELLSRATHLNSSRSKRPFLPVNCAAIPATLLEAELFGYEKGAFTGAHQLKKGKFELASGGTLFLDEIGDMDMEMQAKFLRVLESKTIERLGGSKTIATDVRLIAATNKDLEQMVREGTFREDLYYRISVFPIRIPSLRERRDDIPLLCQYFINEFSVTFGRRAPAMSDKVMEMLYNHPWKGNVRELRNVLERAMILAKGDNITARHVILNESYAKPLGELNLDQIVELLLRDHRVGLEELEKKYIQYAMEIAGNNVSKAARLLGLSRATLRYRLDKM</sequence>
<dbReference type="InterPro" id="IPR011006">
    <property type="entry name" value="CheY-like_superfamily"/>
</dbReference>
<dbReference type="Pfam" id="PF25601">
    <property type="entry name" value="AAA_lid_14"/>
    <property type="match status" value="1"/>
</dbReference>
<dbReference type="PROSITE" id="PS00675">
    <property type="entry name" value="SIGMA54_INTERACT_1"/>
    <property type="match status" value="1"/>
</dbReference>
<dbReference type="Gene3D" id="3.40.50.2300">
    <property type="match status" value="1"/>
</dbReference>
<keyword evidence="2" id="KW-0547">Nucleotide-binding</keyword>
<dbReference type="Pfam" id="PF00158">
    <property type="entry name" value="Sigma54_activat"/>
    <property type="match status" value="1"/>
</dbReference>
<accession>A0A1H0L3U6</accession>
<evidence type="ECO:0000256" key="5">
    <source>
        <dbReference type="ARBA" id="ARBA00023015"/>
    </source>
</evidence>
<dbReference type="Pfam" id="PF00072">
    <property type="entry name" value="Response_reg"/>
    <property type="match status" value="1"/>
</dbReference>
<evidence type="ECO:0000259" key="9">
    <source>
        <dbReference type="PROSITE" id="PS50110"/>
    </source>
</evidence>
<dbReference type="GO" id="GO:0043565">
    <property type="term" value="F:sequence-specific DNA binding"/>
    <property type="evidence" value="ECO:0007669"/>
    <property type="project" value="InterPro"/>
</dbReference>
<dbReference type="InterPro" id="IPR002078">
    <property type="entry name" value="Sigma_54_int"/>
</dbReference>
<keyword evidence="11" id="KW-1185">Reference proteome</keyword>
<dbReference type="AlphaFoldDB" id="A0A1H0L3U6"/>
<name>A0A1H0L3U6_9BACT</name>
<keyword evidence="3" id="KW-0067">ATP-binding</keyword>
<evidence type="ECO:0000256" key="6">
    <source>
        <dbReference type="ARBA" id="ARBA00023163"/>
    </source>
</evidence>
<gene>
    <name evidence="10" type="ORF">SAMN05660330_00658</name>
</gene>
<dbReference type="GO" id="GO:0000160">
    <property type="term" value="P:phosphorelay signal transduction system"/>
    <property type="evidence" value="ECO:0007669"/>
    <property type="project" value="UniProtKB-KW"/>
</dbReference>
<dbReference type="SUPFAM" id="SSF52540">
    <property type="entry name" value="P-loop containing nucleoside triphosphate hydrolases"/>
    <property type="match status" value="1"/>
</dbReference>
<evidence type="ECO:0000256" key="1">
    <source>
        <dbReference type="ARBA" id="ARBA00022553"/>
    </source>
</evidence>
<dbReference type="GO" id="GO:0006355">
    <property type="term" value="P:regulation of DNA-templated transcription"/>
    <property type="evidence" value="ECO:0007669"/>
    <property type="project" value="InterPro"/>
</dbReference>
<evidence type="ECO:0000259" key="8">
    <source>
        <dbReference type="PROSITE" id="PS50045"/>
    </source>
</evidence>
<dbReference type="PROSITE" id="PS50110">
    <property type="entry name" value="RESPONSE_REGULATORY"/>
    <property type="match status" value="1"/>
</dbReference>
<dbReference type="EMBL" id="FNJI01000004">
    <property type="protein sequence ID" value="SDO62888.1"/>
    <property type="molecule type" value="Genomic_DNA"/>
</dbReference>
<dbReference type="PROSITE" id="PS00676">
    <property type="entry name" value="SIGMA54_INTERACT_2"/>
    <property type="match status" value="1"/>
</dbReference>
<dbReference type="SUPFAM" id="SSF52172">
    <property type="entry name" value="CheY-like"/>
    <property type="match status" value="1"/>
</dbReference>
<evidence type="ECO:0000256" key="4">
    <source>
        <dbReference type="ARBA" id="ARBA00023012"/>
    </source>
</evidence>
<evidence type="ECO:0000256" key="2">
    <source>
        <dbReference type="ARBA" id="ARBA00022741"/>
    </source>
</evidence>
<dbReference type="STRING" id="91360.SAMN05660330_00658"/>
<evidence type="ECO:0000313" key="10">
    <source>
        <dbReference type="EMBL" id="SDO62888.1"/>
    </source>
</evidence>
<organism evidence="10 11">
    <name type="scientific">Desulforhopalus singaporensis</name>
    <dbReference type="NCBI Taxonomy" id="91360"/>
    <lineage>
        <taxon>Bacteria</taxon>
        <taxon>Pseudomonadati</taxon>
        <taxon>Thermodesulfobacteriota</taxon>
        <taxon>Desulfobulbia</taxon>
        <taxon>Desulfobulbales</taxon>
        <taxon>Desulfocapsaceae</taxon>
        <taxon>Desulforhopalus</taxon>
    </lineage>
</organism>
<proteinExistence type="predicted"/>
<dbReference type="InterPro" id="IPR003593">
    <property type="entry name" value="AAA+_ATPase"/>
</dbReference>
<keyword evidence="4" id="KW-0902">Two-component regulatory system</keyword>
<feature type="modified residue" description="4-aspartylphosphate" evidence="7">
    <location>
        <position position="52"/>
    </location>
</feature>
<dbReference type="InterPro" id="IPR027417">
    <property type="entry name" value="P-loop_NTPase"/>
</dbReference>
<dbReference type="InterPro" id="IPR001789">
    <property type="entry name" value="Sig_transdc_resp-reg_receiver"/>
</dbReference>
<dbReference type="PRINTS" id="PR01590">
    <property type="entry name" value="HTHFIS"/>
</dbReference>
<dbReference type="PANTHER" id="PTHR32071">
    <property type="entry name" value="TRANSCRIPTIONAL REGULATORY PROTEIN"/>
    <property type="match status" value="1"/>
</dbReference>
<dbReference type="InterPro" id="IPR009057">
    <property type="entry name" value="Homeodomain-like_sf"/>
</dbReference>
<keyword evidence="6" id="KW-0804">Transcription</keyword>
<feature type="domain" description="Sigma-54 factor interaction" evidence="8">
    <location>
        <begin position="142"/>
        <end position="371"/>
    </location>
</feature>
<keyword evidence="10" id="KW-0238">DNA-binding</keyword>
<evidence type="ECO:0000256" key="3">
    <source>
        <dbReference type="ARBA" id="ARBA00022840"/>
    </source>
</evidence>
<dbReference type="Pfam" id="PF02954">
    <property type="entry name" value="HTH_8"/>
    <property type="match status" value="1"/>
</dbReference>
<dbReference type="InterPro" id="IPR025943">
    <property type="entry name" value="Sigma_54_int_dom_ATP-bd_2"/>
</dbReference>
<dbReference type="PROSITE" id="PS50045">
    <property type="entry name" value="SIGMA54_INTERACT_4"/>
    <property type="match status" value="1"/>
</dbReference>
<dbReference type="SUPFAM" id="SSF46689">
    <property type="entry name" value="Homeodomain-like"/>
    <property type="match status" value="1"/>
</dbReference>
<evidence type="ECO:0000313" key="11">
    <source>
        <dbReference type="Proteomes" id="UP000199073"/>
    </source>
</evidence>
<dbReference type="InterPro" id="IPR058031">
    <property type="entry name" value="AAA_lid_NorR"/>
</dbReference>
<feature type="domain" description="Response regulatory" evidence="9">
    <location>
        <begin position="3"/>
        <end position="117"/>
    </location>
</feature>
<dbReference type="PANTHER" id="PTHR32071:SF113">
    <property type="entry name" value="ALGINATE BIOSYNTHESIS TRANSCRIPTIONAL REGULATORY PROTEIN ALGB"/>
    <property type="match status" value="1"/>
</dbReference>
<dbReference type="Gene3D" id="1.10.10.60">
    <property type="entry name" value="Homeodomain-like"/>
    <property type="match status" value="1"/>
</dbReference>
<dbReference type="SMART" id="SM00448">
    <property type="entry name" value="REC"/>
    <property type="match status" value="1"/>
</dbReference>
<dbReference type="InterPro" id="IPR002197">
    <property type="entry name" value="HTH_Fis"/>
</dbReference>
<dbReference type="RefSeq" id="WP_092219762.1">
    <property type="nucleotide sequence ID" value="NZ_FNJI01000004.1"/>
</dbReference>
<keyword evidence="1 7" id="KW-0597">Phosphoprotein</keyword>
<dbReference type="Gene3D" id="3.40.50.300">
    <property type="entry name" value="P-loop containing nucleotide triphosphate hydrolases"/>
    <property type="match status" value="1"/>
</dbReference>
<dbReference type="GO" id="GO:0005524">
    <property type="term" value="F:ATP binding"/>
    <property type="evidence" value="ECO:0007669"/>
    <property type="project" value="UniProtKB-KW"/>
</dbReference>
<dbReference type="SMART" id="SM00382">
    <property type="entry name" value="AAA"/>
    <property type="match status" value="1"/>
</dbReference>
<dbReference type="FunFam" id="3.40.50.300:FF:000006">
    <property type="entry name" value="DNA-binding transcriptional regulator NtrC"/>
    <property type="match status" value="1"/>
</dbReference>
<evidence type="ECO:0000256" key="7">
    <source>
        <dbReference type="PROSITE-ProRule" id="PRU00169"/>
    </source>
</evidence>
<dbReference type="CDD" id="cd00009">
    <property type="entry name" value="AAA"/>
    <property type="match status" value="1"/>
</dbReference>
<reference evidence="10 11" key="1">
    <citation type="submission" date="2016-10" db="EMBL/GenBank/DDBJ databases">
        <authorList>
            <person name="de Groot N.N."/>
        </authorList>
    </citation>
    <scope>NUCLEOTIDE SEQUENCE [LARGE SCALE GENOMIC DNA]</scope>
    <source>
        <strain evidence="10 11">DSM 12130</strain>
    </source>
</reference>
<dbReference type="FunFam" id="3.40.50.2300:FF:000018">
    <property type="entry name" value="DNA-binding transcriptional regulator NtrC"/>
    <property type="match status" value="1"/>
</dbReference>
<protein>
    <submittedName>
        <fullName evidence="10">DNA-binding transcriptional response regulator, NtrC family, contains REC, AAA-type ATPase, and a Fis-type DNA-binding domains</fullName>
    </submittedName>
</protein>